<dbReference type="RefSeq" id="WP_071316773.1">
    <property type="nucleotide sequence ID" value="NZ_CP063356.2"/>
</dbReference>
<accession>A0A1S2M5P3</accession>
<evidence type="ECO:0000256" key="1">
    <source>
        <dbReference type="SAM" id="Phobius"/>
    </source>
</evidence>
<reference evidence="3 5" key="1">
    <citation type="submission" date="2016-10" db="EMBL/GenBank/DDBJ databases">
        <title>Draft genome sequences of four alkaliphilic bacteria belonging to the Anaerobacillus genus.</title>
        <authorList>
            <person name="Bassil N.M."/>
            <person name="Lloyd J.R."/>
        </authorList>
    </citation>
    <scope>NUCLEOTIDE SEQUENCE [LARGE SCALE GENOMIC DNA]</scope>
    <source>
        <strain evidence="3 5">NB2006</strain>
    </source>
</reference>
<dbReference type="Pfam" id="PF14150">
    <property type="entry name" value="YesK"/>
    <property type="match status" value="1"/>
</dbReference>
<dbReference type="KEGG" id="aia:AWH56_018360"/>
<feature type="transmembrane region" description="Helical" evidence="1">
    <location>
        <begin position="6"/>
        <end position="27"/>
    </location>
</feature>
<keyword evidence="1" id="KW-0472">Membrane</keyword>
<name>A0A1S2M5P3_9BACI</name>
<reference evidence="4 5" key="2">
    <citation type="journal article" date="2017" name="Genome Announc.">
        <title>Draft Genome Sequences of Four Alkaliphilic Bacteria Belonging to the Anaerobacillus Genus.</title>
        <authorList>
            <person name="Bassil N.M."/>
            <person name="Lloyd J.R."/>
        </authorList>
    </citation>
    <scope>NUCLEOTIDE SEQUENCE [LARGE SCALE GENOMIC DNA]</scope>
    <source>
        <strain evidence="4 5">NB2006</strain>
    </source>
</reference>
<organism evidence="3 5">
    <name type="scientific">Anaerobacillus isosaccharinicus</name>
    <dbReference type="NCBI Taxonomy" id="1532552"/>
    <lineage>
        <taxon>Bacteria</taxon>
        <taxon>Bacillati</taxon>
        <taxon>Bacillota</taxon>
        <taxon>Bacilli</taxon>
        <taxon>Bacillales</taxon>
        <taxon>Bacillaceae</taxon>
        <taxon>Anaerobacillus</taxon>
    </lineage>
</organism>
<dbReference type="EMBL" id="CP063356">
    <property type="protein sequence ID" value="QOY34672.1"/>
    <property type="molecule type" value="Genomic_DNA"/>
</dbReference>
<protein>
    <submittedName>
        <fullName evidence="3">Sodium:dicarboxylate symporter</fullName>
    </submittedName>
</protein>
<dbReference type="AlphaFoldDB" id="A0A1S2M5P3"/>
<reference evidence="4" key="4">
    <citation type="submission" date="2020-10" db="EMBL/GenBank/DDBJ databases">
        <authorList>
            <person name="Bassil N.M."/>
            <person name="Lloyd J.R."/>
        </authorList>
    </citation>
    <scope>NUCLEOTIDE SEQUENCE</scope>
    <source>
        <strain evidence="4">NB2006</strain>
    </source>
</reference>
<evidence type="ECO:0000313" key="3">
    <source>
        <dbReference type="EMBL" id="OIJ20102.1"/>
    </source>
</evidence>
<dbReference type="EMBL" id="LQXD01000074">
    <property type="protein sequence ID" value="OIJ20102.1"/>
    <property type="molecule type" value="Genomic_DNA"/>
</dbReference>
<evidence type="ECO:0000313" key="4">
    <source>
        <dbReference type="EMBL" id="QOY34672.1"/>
    </source>
</evidence>
<feature type="transmembrane region" description="Helical" evidence="1">
    <location>
        <begin position="34"/>
        <end position="53"/>
    </location>
</feature>
<proteinExistence type="predicted"/>
<feature type="transmembrane region" description="Helical" evidence="1">
    <location>
        <begin position="65"/>
        <end position="86"/>
    </location>
</feature>
<evidence type="ECO:0000313" key="2">
    <source>
        <dbReference type="EMBL" id="OIJ10841.1"/>
    </source>
</evidence>
<dbReference type="EMBL" id="LQXD01000144">
    <property type="protein sequence ID" value="OIJ10841.1"/>
    <property type="molecule type" value="Genomic_DNA"/>
</dbReference>
<sequence>MDALMLEGWTPILLIGIVVAIVIFFISRKISKKALFLISIVLSLVCVGIVFYSREVIGGWDGIGLAFVTFSGLIGIWVGTISGVSIKK</sequence>
<dbReference type="OrthoDB" id="2883430at2"/>
<keyword evidence="1" id="KW-0812">Transmembrane</keyword>
<dbReference type="Proteomes" id="UP000180175">
    <property type="component" value="Chromosome"/>
</dbReference>
<keyword evidence="5" id="KW-1185">Reference proteome</keyword>
<gene>
    <name evidence="4" type="ORF">AWH56_018360</name>
    <name evidence="3" type="ORF">AWH56_08655</name>
    <name evidence="2" type="ORF">AWH56_16550</name>
</gene>
<keyword evidence="1" id="KW-1133">Transmembrane helix</keyword>
<evidence type="ECO:0000313" key="5">
    <source>
        <dbReference type="Proteomes" id="UP000180175"/>
    </source>
</evidence>
<dbReference type="InterPro" id="IPR025434">
    <property type="entry name" value="YesK-like"/>
</dbReference>
<reference evidence="4 5" key="3">
    <citation type="journal article" date="2019" name="Int. J. Syst. Evol. Microbiol.">
        <title>Anaerobacillus isosaccharinicus sp. nov., an alkaliphilic bacterium which degrades isosaccharinic acid.</title>
        <authorList>
            <person name="Bassil N.M."/>
            <person name="Lloyd J.R."/>
        </authorList>
    </citation>
    <scope>NUCLEOTIDE SEQUENCE [LARGE SCALE GENOMIC DNA]</scope>
    <source>
        <strain evidence="4 5">NB2006</strain>
    </source>
</reference>